<dbReference type="GO" id="GO:0016787">
    <property type="term" value="F:hydrolase activity"/>
    <property type="evidence" value="ECO:0007669"/>
    <property type="project" value="UniProtKB-KW"/>
</dbReference>
<name>A0AAE3E1L7_9FIRM</name>
<evidence type="ECO:0000313" key="2">
    <source>
        <dbReference type="EMBL" id="MCC2211759.1"/>
    </source>
</evidence>
<dbReference type="InterPro" id="IPR011604">
    <property type="entry name" value="PDDEXK-like_dom_sf"/>
</dbReference>
<dbReference type="Proteomes" id="UP001198242">
    <property type="component" value="Unassembled WGS sequence"/>
</dbReference>
<keyword evidence="1" id="KW-0378">Hydrolase</keyword>
<dbReference type="AlphaFoldDB" id="A0AAE3E1L7"/>
<evidence type="ECO:0000313" key="3">
    <source>
        <dbReference type="Proteomes" id="UP001198242"/>
    </source>
</evidence>
<dbReference type="Gene3D" id="3.90.320.10">
    <property type="match status" value="1"/>
</dbReference>
<dbReference type="EMBL" id="JAJEQM010000025">
    <property type="protein sequence ID" value="MCC2211759.1"/>
    <property type="molecule type" value="Genomic_DNA"/>
</dbReference>
<dbReference type="InterPro" id="IPR021229">
    <property type="entry name" value="DUF2800"/>
</dbReference>
<dbReference type="RefSeq" id="WP_308457154.1">
    <property type="nucleotide sequence ID" value="NZ_JAJEQM010000025.1"/>
</dbReference>
<organism evidence="2 3">
    <name type="scientific">Hominilimicola fabiformis</name>
    <dbReference type="NCBI Taxonomy" id="2885356"/>
    <lineage>
        <taxon>Bacteria</taxon>
        <taxon>Bacillati</taxon>
        <taxon>Bacillota</taxon>
        <taxon>Clostridia</taxon>
        <taxon>Eubacteriales</taxon>
        <taxon>Oscillospiraceae</taxon>
        <taxon>Hominilimicola</taxon>
    </lineage>
</organism>
<reference evidence="2 3" key="1">
    <citation type="submission" date="2021-10" db="EMBL/GenBank/DDBJ databases">
        <title>Anaerobic single-cell dispensing facilitates the cultivation of human gut bacteria.</title>
        <authorList>
            <person name="Afrizal A."/>
        </authorList>
    </citation>
    <scope>NUCLEOTIDE SEQUENCE [LARGE SCALE GENOMIC DNA]</scope>
    <source>
        <strain evidence="2 3">CLA-AA-H232</strain>
    </source>
</reference>
<gene>
    <name evidence="2" type="ORF">LKE05_13305</name>
</gene>
<comment type="caution">
    <text evidence="2">The sequence shown here is derived from an EMBL/GenBank/DDBJ whole genome shotgun (WGS) entry which is preliminary data.</text>
</comment>
<dbReference type="Pfam" id="PF10926">
    <property type="entry name" value="DUF2800"/>
    <property type="match status" value="1"/>
</dbReference>
<accession>A0AAE3E1L7</accession>
<proteinExistence type="predicted"/>
<protein>
    <submittedName>
        <fullName evidence="2">DUF2800 domain-containing protein</fullName>
    </submittedName>
</protein>
<keyword evidence="3" id="KW-1185">Reference proteome</keyword>
<sequence length="379" mass="43119">MPPLNHAVLSASSAYRWLECPPSALATADIPDETTIYAQEGSAAHEMAEYKIRWHLGEKDLAPPNIGNFNAEEIDRYTDSYAYYATDKIETIRKICPDTIVMVEQRLDFSNYVKDGFGTGDLVIVADDVLQVIDFKYGKGVTVSAEHNPQMMLYALGALNLYGYLYDIKTVKTAIVQPRLDNISEWEISVDELLEWAENTLKPIAELAAKGEGEFKAGNHCRFCKLRAVCRKRAELMLETAEYEFKEPAELNDDEILHILTIADDLSKWAEDVYSYAQAKAINEGKSWSGFKIVEGRSKRQYADENKIAEVCRNNGYTMSQIYKSTLIGITDMEKLMGRKIFKELLGDYIIKPKGRLTLVPETDKREEVHTLDEFRKEF</sequence>
<evidence type="ECO:0000256" key="1">
    <source>
        <dbReference type="ARBA" id="ARBA00022801"/>
    </source>
</evidence>